<evidence type="ECO:0000256" key="1">
    <source>
        <dbReference type="SAM" id="MobiDB-lite"/>
    </source>
</evidence>
<organism evidence="2 3">
    <name type="scientific">Cryphonectria parasitica (strain ATCC 38755 / EP155)</name>
    <dbReference type="NCBI Taxonomy" id="660469"/>
    <lineage>
        <taxon>Eukaryota</taxon>
        <taxon>Fungi</taxon>
        <taxon>Dikarya</taxon>
        <taxon>Ascomycota</taxon>
        <taxon>Pezizomycotina</taxon>
        <taxon>Sordariomycetes</taxon>
        <taxon>Sordariomycetidae</taxon>
        <taxon>Diaporthales</taxon>
        <taxon>Cryphonectriaceae</taxon>
        <taxon>Cryphonectria-Endothia species complex</taxon>
        <taxon>Cryphonectria</taxon>
    </lineage>
</organism>
<reference evidence="2" key="1">
    <citation type="journal article" date="2020" name="Phytopathology">
        <title>Genome sequence of the chestnut blight fungus Cryphonectria parasitica EP155: A fundamental resource for an archetypical invasive plant pathogen.</title>
        <authorList>
            <person name="Crouch J.A."/>
            <person name="Dawe A."/>
            <person name="Aerts A."/>
            <person name="Barry K."/>
            <person name="Churchill A.C.L."/>
            <person name="Grimwood J."/>
            <person name="Hillman B."/>
            <person name="Milgroom M.G."/>
            <person name="Pangilinan J."/>
            <person name="Smith M."/>
            <person name="Salamov A."/>
            <person name="Schmutz J."/>
            <person name="Yadav J."/>
            <person name="Grigoriev I.V."/>
            <person name="Nuss D."/>
        </authorList>
    </citation>
    <scope>NUCLEOTIDE SEQUENCE</scope>
    <source>
        <strain evidence="2">EP155</strain>
    </source>
</reference>
<dbReference type="AlphaFoldDB" id="A0A9P4Y242"/>
<feature type="compositionally biased region" description="Polar residues" evidence="1">
    <location>
        <begin position="9"/>
        <end position="19"/>
    </location>
</feature>
<keyword evidence="3" id="KW-1185">Reference proteome</keyword>
<dbReference type="Proteomes" id="UP000803844">
    <property type="component" value="Unassembled WGS sequence"/>
</dbReference>
<feature type="region of interest" description="Disordered" evidence="1">
    <location>
        <begin position="1"/>
        <end position="29"/>
    </location>
</feature>
<sequence>MPVPFDVRPTSTKIKSAQANKGKHDAASGRARQYMDYRLGLSSPQETSPFKLHQ</sequence>
<dbReference type="RefSeq" id="XP_040776029.1">
    <property type="nucleotide sequence ID" value="XM_040915004.1"/>
</dbReference>
<evidence type="ECO:0000313" key="3">
    <source>
        <dbReference type="Proteomes" id="UP000803844"/>
    </source>
</evidence>
<accession>A0A9P4Y242</accession>
<dbReference type="EMBL" id="MU032348">
    <property type="protein sequence ID" value="KAF3765068.1"/>
    <property type="molecule type" value="Genomic_DNA"/>
</dbReference>
<gene>
    <name evidence="2" type="ORF">M406DRAFT_102345</name>
</gene>
<proteinExistence type="predicted"/>
<dbReference type="GeneID" id="63832133"/>
<comment type="caution">
    <text evidence="2">The sequence shown here is derived from an EMBL/GenBank/DDBJ whole genome shotgun (WGS) entry which is preliminary data.</text>
</comment>
<protein>
    <submittedName>
        <fullName evidence="2">Uncharacterized protein</fullName>
    </submittedName>
</protein>
<name>A0A9P4Y242_CRYP1</name>
<evidence type="ECO:0000313" key="2">
    <source>
        <dbReference type="EMBL" id="KAF3765068.1"/>
    </source>
</evidence>